<keyword evidence="2" id="KW-0479">Metal-binding</keyword>
<evidence type="ECO:0000256" key="1">
    <source>
        <dbReference type="ARBA" id="ARBA00009374"/>
    </source>
</evidence>
<dbReference type="PROSITE" id="PS51795">
    <property type="entry name" value="ZF_FLZ"/>
    <property type="match status" value="1"/>
</dbReference>
<keyword evidence="3" id="KW-0863">Zinc-finger</keyword>
<feature type="zinc finger region" description="FLZ-type" evidence="4">
    <location>
        <begin position="112"/>
        <end position="155"/>
    </location>
</feature>
<reference evidence="8" key="1">
    <citation type="journal article" date="2017" name="Plant J.">
        <title>The pomegranate (Punica granatum L.) genome and the genomics of punicalagin biosynthesis.</title>
        <authorList>
            <person name="Qin G."/>
            <person name="Xu C."/>
            <person name="Ming R."/>
            <person name="Tang H."/>
            <person name="Guyot R."/>
            <person name="Kramer E.M."/>
            <person name="Hu Y."/>
            <person name="Yi X."/>
            <person name="Qi Y."/>
            <person name="Xu X."/>
            <person name="Gao Z."/>
            <person name="Pan H."/>
            <person name="Jian J."/>
            <person name="Tian Y."/>
            <person name="Yue Z."/>
            <person name="Xu Y."/>
        </authorList>
    </citation>
    <scope>NUCLEOTIDE SEQUENCE [LARGE SCALE GENOMIC DNA]</scope>
    <source>
        <strain evidence="8">cv. Dabenzi</strain>
    </source>
</reference>
<organism evidence="7 8">
    <name type="scientific">Punica granatum</name>
    <name type="common">Pomegranate</name>
    <dbReference type="NCBI Taxonomy" id="22663"/>
    <lineage>
        <taxon>Eukaryota</taxon>
        <taxon>Viridiplantae</taxon>
        <taxon>Streptophyta</taxon>
        <taxon>Embryophyta</taxon>
        <taxon>Tracheophyta</taxon>
        <taxon>Spermatophyta</taxon>
        <taxon>Magnoliopsida</taxon>
        <taxon>eudicotyledons</taxon>
        <taxon>Gunneridae</taxon>
        <taxon>Pentapetalae</taxon>
        <taxon>rosids</taxon>
        <taxon>malvids</taxon>
        <taxon>Myrtales</taxon>
        <taxon>Lythraceae</taxon>
        <taxon>Punica</taxon>
    </lineage>
</organism>
<evidence type="ECO:0000256" key="2">
    <source>
        <dbReference type="ARBA" id="ARBA00022723"/>
    </source>
</evidence>
<evidence type="ECO:0000313" key="7">
    <source>
        <dbReference type="EMBL" id="OWM75019.1"/>
    </source>
</evidence>
<evidence type="ECO:0000313" key="8">
    <source>
        <dbReference type="Proteomes" id="UP000197138"/>
    </source>
</evidence>
<dbReference type="Proteomes" id="UP000197138">
    <property type="component" value="Unassembled WGS sequence"/>
</dbReference>
<gene>
    <name evidence="7" type="ORF">CDL15_Pgr021370</name>
</gene>
<evidence type="ECO:0000256" key="5">
    <source>
        <dbReference type="SAM" id="MobiDB-lite"/>
    </source>
</evidence>
<dbReference type="Pfam" id="PF04570">
    <property type="entry name" value="zf-FLZ"/>
    <property type="match status" value="1"/>
</dbReference>
<keyword evidence="3" id="KW-0862">Zinc</keyword>
<evidence type="ECO:0000259" key="6">
    <source>
        <dbReference type="PROSITE" id="PS51795"/>
    </source>
</evidence>
<dbReference type="PANTHER" id="PTHR47208">
    <property type="entry name" value="OS02G0174800 PROTEIN"/>
    <property type="match status" value="1"/>
</dbReference>
<feature type="domain" description="FLZ-type" evidence="6">
    <location>
        <begin position="112"/>
        <end position="155"/>
    </location>
</feature>
<dbReference type="InterPro" id="IPR007650">
    <property type="entry name" value="Zf-FLZ_dom"/>
</dbReference>
<dbReference type="GO" id="GO:0008270">
    <property type="term" value="F:zinc ion binding"/>
    <property type="evidence" value="ECO:0007669"/>
    <property type="project" value="UniProtKB-KW"/>
</dbReference>
<name>A0A218WR84_PUNGR</name>
<protein>
    <recommendedName>
        <fullName evidence="6">FLZ-type domain-containing protein</fullName>
    </recommendedName>
</protein>
<comment type="similarity">
    <text evidence="1">Belongs to the FLZ family.</text>
</comment>
<evidence type="ECO:0000256" key="3">
    <source>
        <dbReference type="ARBA" id="ARBA00022771"/>
    </source>
</evidence>
<dbReference type="EMBL" id="MTKT01003414">
    <property type="protein sequence ID" value="OWM75019.1"/>
    <property type="molecule type" value="Genomic_DNA"/>
</dbReference>
<comment type="caution">
    <text evidence="7">The sequence shown here is derived from an EMBL/GenBank/DDBJ whole genome shotgun (WGS) entry which is preliminary data.</text>
</comment>
<proteinExistence type="inferred from homology"/>
<dbReference type="InterPro" id="IPR044604">
    <property type="entry name" value="FLZ12/13/14"/>
</dbReference>
<evidence type="ECO:0000256" key="4">
    <source>
        <dbReference type="PROSITE-ProRule" id="PRU01131"/>
    </source>
</evidence>
<sequence length="183" mass="19748">MDGTTGCGEIGVVAMSPEDALAAWFRKRFPNQDKPATIGTKSSGNNQHLKAKELEEKITVNPGAGAVRPSRGTTSSATACPKSKNHMKQSIFFIGFPQKEAGDDIRAIGFGDLVKSCASCKKEFESEKDVYMYRASAFCSLECRYKRIASDGYTRKQVGLKNNVGGTTPKPLGQNPSIRPAHA</sequence>
<dbReference type="PANTHER" id="PTHR47208:SF1">
    <property type="entry name" value="OS02G0174800 PROTEIN"/>
    <property type="match status" value="1"/>
</dbReference>
<dbReference type="AlphaFoldDB" id="A0A218WR84"/>
<accession>A0A218WR84</accession>
<feature type="region of interest" description="Disordered" evidence="5">
    <location>
        <begin position="158"/>
        <end position="183"/>
    </location>
</feature>